<reference evidence="3" key="1">
    <citation type="submission" date="2015-12" db="EMBL/GenBank/DDBJ databases">
        <authorList>
            <person name="Tarr C.L."/>
            <person name="Gladney L.M."/>
        </authorList>
    </citation>
    <scope>NUCLEOTIDE SEQUENCE [LARGE SCALE GENOMIC DNA]</scope>
    <source>
        <strain evidence="3">2756-81</strain>
    </source>
</reference>
<gene>
    <name evidence="2" type="ORF">AUQ44_13435</name>
</gene>
<dbReference type="AlphaFoldDB" id="A0A151JK26"/>
<proteinExistence type="predicted"/>
<organism evidence="2 3">
    <name type="scientific">Vibrio cidicii</name>
    <dbReference type="NCBI Taxonomy" id="1763883"/>
    <lineage>
        <taxon>Bacteria</taxon>
        <taxon>Pseudomonadati</taxon>
        <taxon>Pseudomonadota</taxon>
        <taxon>Gammaproteobacteria</taxon>
        <taxon>Vibrionales</taxon>
        <taxon>Vibrionaceae</taxon>
        <taxon>Vibrio</taxon>
    </lineage>
</organism>
<accession>A0A151JK26</accession>
<feature type="domain" description="Antitoxin Xre/MbcA/ParS-like toxin-binding" evidence="1">
    <location>
        <begin position="73"/>
        <end position="121"/>
    </location>
</feature>
<sequence length="124" mass="14221">MKVKIEKTSDGEAFFNIPEILQKELQWNEGDQIEWLDNKDGSWTLRKVKFEGSIQSKSIEYILSQHPNLKDQVEDVFDDSDLRTEWLTSAIPALSGLTPLEVVLKGDLKRVLDALNRIKYGDIS</sequence>
<dbReference type="InterPro" id="IPR024467">
    <property type="entry name" value="Xre/MbcA/ParS-like_toxin-bd"/>
</dbReference>
<name>A0A151JK26_9VIBR</name>
<evidence type="ECO:0000313" key="3">
    <source>
        <dbReference type="Proteomes" id="UP000075349"/>
    </source>
</evidence>
<evidence type="ECO:0000259" key="1">
    <source>
        <dbReference type="Pfam" id="PF09722"/>
    </source>
</evidence>
<comment type="caution">
    <text evidence="2">The sequence shown here is derived from an EMBL/GenBank/DDBJ whole genome shotgun (WGS) entry which is preliminary data.</text>
</comment>
<dbReference type="Pfam" id="PF09722">
    <property type="entry name" value="Xre_MbcA_ParS_C"/>
    <property type="match status" value="1"/>
</dbReference>
<dbReference type="EMBL" id="LOMK01000001">
    <property type="protein sequence ID" value="KYN26149.1"/>
    <property type="molecule type" value="Genomic_DNA"/>
</dbReference>
<protein>
    <recommendedName>
        <fullName evidence="1">Antitoxin Xre/MbcA/ParS-like toxin-binding domain-containing protein</fullName>
    </recommendedName>
</protein>
<dbReference type="Proteomes" id="UP000075349">
    <property type="component" value="Unassembled WGS sequence"/>
</dbReference>
<evidence type="ECO:0000313" key="2">
    <source>
        <dbReference type="EMBL" id="KYN26149.1"/>
    </source>
</evidence>